<organism evidence="2 3">
    <name type="scientific">Novilysobacter luteus</name>
    <dbReference type="NCBI Taxonomy" id="2822368"/>
    <lineage>
        <taxon>Bacteria</taxon>
        <taxon>Pseudomonadati</taxon>
        <taxon>Pseudomonadota</taxon>
        <taxon>Gammaproteobacteria</taxon>
        <taxon>Lysobacterales</taxon>
        <taxon>Lysobacteraceae</taxon>
        <taxon>Novilysobacter</taxon>
    </lineage>
</organism>
<protein>
    <recommendedName>
        <fullName evidence="4">AAA domain-containing protein</fullName>
    </recommendedName>
</protein>
<feature type="region of interest" description="Disordered" evidence="1">
    <location>
        <begin position="599"/>
        <end position="622"/>
    </location>
</feature>
<evidence type="ECO:0000256" key="1">
    <source>
        <dbReference type="SAM" id="MobiDB-lite"/>
    </source>
</evidence>
<keyword evidence="3" id="KW-1185">Reference proteome</keyword>
<evidence type="ECO:0000313" key="3">
    <source>
        <dbReference type="Proteomes" id="UP000680116"/>
    </source>
</evidence>
<dbReference type="Gene3D" id="3.40.50.300">
    <property type="entry name" value="P-loop containing nucleotide triphosphate hydrolases"/>
    <property type="match status" value="1"/>
</dbReference>
<sequence>MAITLKYLSVHGPGVLPAKVMFDGRRTLIRGPSDTGKSHIWKCIWFLLGGTAALEPPPESQGYNSLELAFLHDEHEYLVRKAMSGGAARVLVRLDDPRVPDGTANPLEEVDQDLGELLVRLSGAAGKQVLRNRSEKGPVTGDDLRHWALLSQPGMISEDATKGKGHGSEKHVSSYSLFLSGLDDSAVELYKTASQKDQAKGRLAAAEAELARLQGVIPADTDRASVVAALAQVDERLDMFATQLQARSAVLKGLRQQIFAEGEALTTATTQLAGATSMRERFTLLDLKYASDLARLGATDEGIAFFQALAETPCPLCGTPVEQHVDPSSLKPKAPTKYRDAIAAEAEKILALRRGLQPSLAREQTRLATATADVQRLTASLRVLEEQEKAVLRSASLEFDSDPRDLAESHTRFSSLIDAFDETDRLTGEIARLKEATKQKQTVLVRNVGQHGADVGAIARQILNDWGFTSIQSVYVDPKACDLVIDDRRRLSYGAGKRGLFLSAMTIALMQHALRKGHPHLGVVVLDSPLKAYAQKETPDNDREIPTAAVNTSFYAWLSRFQGPGQIVVLENETVDPITARALHAIEFTDDYTRGRQGFYPPKLKNAPPPGPSDGAEFDDLA</sequence>
<proteinExistence type="predicted"/>
<dbReference type="EMBL" id="OU015430">
    <property type="protein sequence ID" value="CAG4968395.1"/>
    <property type="molecule type" value="Genomic_DNA"/>
</dbReference>
<accession>A0ABM8UCB8</accession>
<dbReference type="InterPro" id="IPR027417">
    <property type="entry name" value="P-loop_NTPase"/>
</dbReference>
<evidence type="ECO:0000313" key="2">
    <source>
        <dbReference type="EMBL" id="CAG4968395.1"/>
    </source>
</evidence>
<evidence type="ECO:0008006" key="4">
    <source>
        <dbReference type="Google" id="ProtNLM"/>
    </source>
</evidence>
<gene>
    <name evidence="2" type="ORF">LYB30171_00261</name>
</gene>
<name>A0ABM8UCB8_9GAMM</name>
<dbReference type="Proteomes" id="UP000680116">
    <property type="component" value="Chromosome"/>
</dbReference>
<dbReference type="RefSeq" id="WP_215219288.1">
    <property type="nucleotide sequence ID" value="NZ_OU015430.1"/>
</dbReference>
<reference evidence="2 3" key="1">
    <citation type="submission" date="2021-04" db="EMBL/GenBank/DDBJ databases">
        <authorList>
            <person name="Rodrigo-Torres L."/>
            <person name="Arahal R. D."/>
            <person name="Lucena T."/>
        </authorList>
    </citation>
    <scope>NUCLEOTIDE SEQUENCE [LARGE SCALE GENOMIC DNA]</scope>
    <source>
        <strain evidence="2 3">CECT 30171</strain>
    </source>
</reference>